<dbReference type="EMBL" id="FSRU01000001">
    <property type="protein sequence ID" value="SIO34237.1"/>
    <property type="molecule type" value="Genomic_DNA"/>
</dbReference>
<name>A0A1N6IQB8_9BURK</name>
<reference evidence="1 2" key="1">
    <citation type="submission" date="2016-11" db="EMBL/GenBank/DDBJ databases">
        <authorList>
            <person name="Jaros S."/>
            <person name="Januszkiewicz K."/>
            <person name="Wedrychowicz H."/>
        </authorList>
    </citation>
    <scope>NUCLEOTIDE SEQUENCE [LARGE SCALE GENOMIC DNA]</scope>
    <source>
        <strain evidence="1 2">GAS95</strain>
    </source>
</reference>
<accession>A0A1N6IQB8</accession>
<sequence length="44" mass="4699">MIALYLSLAAFGAALITGAAAIAEARKRASLQPIRIRSTDRRGR</sequence>
<dbReference type="RefSeq" id="WP_290439559.1">
    <property type="nucleotide sequence ID" value="NZ_FSRU01000001.1"/>
</dbReference>
<proteinExistence type="predicted"/>
<dbReference type="Proteomes" id="UP000185151">
    <property type="component" value="Unassembled WGS sequence"/>
</dbReference>
<organism evidence="1 2">
    <name type="scientific">Paraburkholderia phenazinium</name>
    <dbReference type="NCBI Taxonomy" id="60549"/>
    <lineage>
        <taxon>Bacteria</taxon>
        <taxon>Pseudomonadati</taxon>
        <taxon>Pseudomonadota</taxon>
        <taxon>Betaproteobacteria</taxon>
        <taxon>Burkholderiales</taxon>
        <taxon>Burkholderiaceae</taxon>
        <taxon>Paraburkholderia</taxon>
    </lineage>
</organism>
<protein>
    <submittedName>
        <fullName evidence="1">Uncharacterized protein</fullName>
    </submittedName>
</protein>
<keyword evidence="2" id="KW-1185">Reference proteome</keyword>
<evidence type="ECO:0000313" key="1">
    <source>
        <dbReference type="EMBL" id="SIO34237.1"/>
    </source>
</evidence>
<dbReference type="AlphaFoldDB" id="A0A1N6IQB8"/>
<evidence type="ECO:0000313" key="2">
    <source>
        <dbReference type="Proteomes" id="UP000185151"/>
    </source>
</evidence>
<gene>
    <name evidence="1" type="ORF">SAMN05444165_2382</name>
</gene>